<accession>A0A4Z1PGH1</accession>
<dbReference type="Proteomes" id="UP000298493">
    <property type="component" value="Unassembled WGS sequence"/>
</dbReference>
<evidence type="ECO:0000313" key="2">
    <source>
        <dbReference type="EMBL" id="TID26764.1"/>
    </source>
</evidence>
<reference evidence="2 3" key="1">
    <citation type="submission" date="2019-04" db="EMBL/GenBank/DDBJ databases">
        <title>High contiguity whole genome sequence and gene annotation resource for two Venturia nashicola isolates.</title>
        <authorList>
            <person name="Prokchorchik M."/>
            <person name="Won K."/>
            <person name="Lee Y."/>
            <person name="Choi E.D."/>
            <person name="Segonzac C."/>
            <person name="Sohn K.H."/>
        </authorList>
    </citation>
    <scope>NUCLEOTIDE SEQUENCE [LARGE SCALE GENOMIC DNA]</scope>
    <source>
        <strain evidence="2 3">PRI2</strain>
    </source>
</reference>
<proteinExistence type="predicted"/>
<dbReference type="EMBL" id="SNSC02000002">
    <property type="protein sequence ID" value="TID26764.1"/>
    <property type="molecule type" value="Genomic_DNA"/>
</dbReference>
<feature type="signal peptide" evidence="1">
    <location>
        <begin position="1"/>
        <end position="20"/>
    </location>
</feature>
<evidence type="ECO:0000256" key="1">
    <source>
        <dbReference type="SAM" id="SignalP"/>
    </source>
</evidence>
<gene>
    <name evidence="2" type="ORF">E6O75_ATG01257</name>
</gene>
<keyword evidence="3" id="KW-1185">Reference proteome</keyword>
<sequence>MLSKLLISFGLLLSAVSVSASRHSKRADSQFKLYAYGTNVGIGGLPLFNVNGSAYIAIGAQFGSDSENPNVTFTMTDRVVSIAQNDNSSTEVGANLAFNESGNDYISFTTTPSTSQTTSGFFWFGNLLFFKSAAGVLSSSFYAEPTGRDGIWKIQWLADITKAGKSVPIAFKRDAPGRDAKVT</sequence>
<organism evidence="2 3">
    <name type="scientific">Venturia nashicola</name>
    <dbReference type="NCBI Taxonomy" id="86259"/>
    <lineage>
        <taxon>Eukaryota</taxon>
        <taxon>Fungi</taxon>
        <taxon>Dikarya</taxon>
        <taxon>Ascomycota</taxon>
        <taxon>Pezizomycotina</taxon>
        <taxon>Dothideomycetes</taxon>
        <taxon>Pleosporomycetidae</taxon>
        <taxon>Venturiales</taxon>
        <taxon>Venturiaceae</taxon>
        <taxon>Venturia</taxon>
    </lineage>
</organism>
<dbReference type="AlphaFoldDB" id="A0A4Z1PGH1"/>
<keyword evidence="1" id="KW-0732">Signal</keyword>
<name>A0A4Z1PGH1_9PEZI</name>
<feature type="chain" id="PRO_5021250862" evidence="1">
    <location>
        <begin position="21"/>
        <end position="183"/>
    </location>
</feature>
<evidence type="ECO:0000313" key="3">
    <source>
        <dbReference type="Proteomes" id="UP000298493"/>
    </source>
</evidence>
<protein>
    <submittedName>
        <fullName evidence="2">Uncharacterized protein</fullName>
    </submittedName>
</protein>
<comment type="caution">
    <text evidence="2">The sequence shown here is derived from an EMBL/GenBank/DDBJ whole genome shotgun (WGS) entry which is preliminary data.</text>
</comment>